<dbReference type="SUPFAM" id="SSF53850">
    <property type="entry name" value="Periplasmic binding protein-like II"/>
    <property type="match status" value="1"/>
</dbReference>
<evidence type="ECO:0000313" key="3">
    <source>
        <dbReference type="EMBL" id="GAA0512264.1"/>
    </source>
</evidence>
<organism evidence="3 4">
    <name type="scientific">Pigmentiphaga daeguensis</name>
    <dbReference type="NCBI Taxonomy" id="414049"/>
    <lineage>
        <taxon>Bacteria</taxon>
        <taxon>Pseudomonadati</taxon>
        <taxon>Pseudomonadota</taxon>
        <taxon>Betaproteobacteria</taxon>
        <taxon>Burkholderiales</taxon>
        <taxon>Alcaligenaceae</taxon>
        <taxon>Pigmentiphaga</taxon>
    </lineage>
</organism>
<reference evidence="3 4" key="1">
    <citation type="journal article" date="2019" name="Int. J. Syst. Evol. Microbiol.">
        <title>The Global Catalogue of Microorganisms (GCM) 10K type strain sequencing project: providing services to taxonomists for standard genome sequencing and annotation.</title>
        <authorList>
            <consortium name="The Broad Institute Genomics Platform"/>
            <consortium name="The Broad Institute Genome Sequencing Center for Infectious Disease"/>
            <person name="Wu L."/>
            <person name="Ma J."/>
        </authorList>
    </citation>
    <scope>NUCLEOTIDE SEQUENCE [LARGE SCALE GENOMIC DNA]</scope>
    <source>
        <strain evidence="3 4">JCM 14330</strain>
    </source>
</reference>
<feature type="signal peptide" evidence="2">
    <location>
        <begin position="1"/>
        <end position="27"/>
    </location>
</feature>
<dbReference type="CDD" id="cd07012">
    <property type="entry name" value="PBP2_Bug_TTT"/>
    <property type="match status" value="1"/>
</dbReference>
<accession>A0ABN1C5S6</accession>
<dbReference type="PANTHER" id="PTHR42928">
    <property type="entry name" value="TRICARBOXYLATE-BINDING PROTEIN"/>
    <property type="match status" value="1"/>
</dbReference>
<dbReference type="PIRSF" id="PIRSF017082">
    <property type="entry name" value="YflP"/>
    <property type="match status" value="1"/>
</dbReference>
<evidence type="ECO:0000256" key="2">
    <source>
        <dbReference type="SAM" id="SignalP"/>
    </source>
</evidence>
<name>A0ABN1C5S6_9BURK</name>
<dbReference type="PANTHER" id="PTHR42928:SF5">
    <property type="entry name" value="BLR1237 PROTEIN"/>
    <property type="match status" value="1"/>
</dbReference>
<gene>
    <name evidence="3" type="ORF">GCM10009097_31970</name>
</gene>
<evidence type="ECO:0000313" key="4">
    <source>
        <dbReference type="Proteomes" id="UP001501706"/>
    </source>
</evidence>
<sequence length="327" mass="33777">MKPYASPRACATLAALLLALQSAAAQAEESWPSKPVRVIMPFAAGGSSDLVGRQVAQSLSAHYGQQFVAENRAGAGGNIGVDAVAKSAPDGYTLGIGTSGPLANNKSLYHPMPFDAEKDLTPIALVGEIPVVIAVNPAVKATTLAEFVALSKSSANAVTVSNPGNGTIGHLATEYLSIQTGAKLQPVPYKGDSPAMVDAMSGSVSAVVAPVTSLIPNIQANKLRALAVMSKTRFPGLPDVPTANEQGVKLEATVWSAMVGPAGLPKSIVSSLNAEINKYTASPEGKAKLNSLGMVPLSGTPEQLRELMRNEATKWQEVVKSARISIE</sequence>
<proteinExistence type="inferred from homology"/>
<keyword evidence="4" id="KW-1185">Reference proteome</keyword>
<dbReference type="InterPro" id="IPR005064">
    <property type="entry name" value="BUG"/>
</dbReference>
<keyword evidence="2" id="KW-0732">Signal</keyword>
<feature type="chain" id="PRO_5046142930" evidence="2">
    <location>
        <begin position="28"/>
        <end position="327"/>
    </location>
</feature>
<dbReference type="Proteomes" id="UP001501706">
    <property type="component" value="Unassembled WGS sequence"/>
</dbReference>
<evidence type="ECO:0000256" key="1">
    <source>
        <dbReference type="ARBA" id="ARBA00006987"/>
    </source>
</evidence>
<dbReference type="EMBL" id="BAAAEN010000012">
    <property type="protein sequence ID" value="GAA0512264.1"/>
    <property type="molecule type" value="Genomic_DNA"/>
</dbReference>
<dbReference type="InterPro" id="IPR042100">
    <property type="entry name" value="Bug_dom1"/>
</dbReference>
<dbReference type="Gene3D" id="3.40.190.10">
    <property type="entry name" value="Periplasmic binding protein-like II"/>
    <property type="match status" value="1"/>
</dbReference>
<comment type="similarity">
    <text evidence="1">Belongs to the UPF0065 (bug) family.</text>
</comment>
<dbReference type="Pfam" id="PF03401">
    <property type="entry name" value="TctC"/>
    <property type="match status" value="1"/>
</dbReference>
<dbReference type="Gene3D" id="3.40.190.150">
    <property type="entry name" value="Bordetella uptake gene, domain 1"/>
    <property type="match status" value="1"/>
</dbReference>
<comment type="caution">
    <text evidence="3">The sequence shown here is derived from an EMBL/GenBank/DDBJ whole genome shotgun (WGS) entry which is preliminary data.</text>
</comment>
<dbReference type="RefSeq" id="WP_087836715.1">
    <property type="nucleotide sequence ID" value="NZ_BAAAEN010000012.1"/>
</dbReference>
<protein>
    <submittedName>
        <fullName evidence="3">Tripartite tricarboxylate transporter substrate binding protein</fullName>
    </submittedName>
</protein>